<dbReference type="EMBL" id="JARBHB010000010">
    <property type="protein sequence ID" value="KAJ8873684.1"/>
    <property type="molecule type" value="Genomic_DNA"/>
</dbReference>
<accession>A0ABQ9GNU8</accession>
<sequence>MLDGHASHTKSLRVIEFARKNHIILVSLPPHTTHTLQLFLFSGSSIHFTIKSQHFGCENTQEDYSTTKTIGYAFGPAAFACNATNGLRKMWAVATESTSIFGTRVCTFLNHRPSILGKCYIIISKQ</sequence>
<protein>
    <recommendedName>
        <fullName evidence="3">DDE-1 domain-containing protein</fullName>
    </recommendedName>
</protein>
<reference evidence="1 2" key="1">
    <citation type="submission" date="2023-02" db="EMBL/GenBank/DDBJ databases">
        <title>LHISI_Scaffold_Assembly.</title>
        <authorList>
            <person name="Stuart O.P."/>
            <person name="Cleave R."/>
            <person name="Magrath M.J.L."/>
            <person name="Mikheyev A.S."/>
        </authorList>
    </citation>
    <scope>NUCLEOTIDE SEQUENCE [LARGE SCALE GENOMIC DNA]</scope>
    <source>
        <strain evidence="1">Daus_M_001</strain>
        <tissue evidence="1">Leg muscle</tissue>
    </source>
</reference>
<organism evidence="1 2">
    <name type="scientific">Dryococelus australis</name>
    <dbReference type="NCBI Taxonomy" id="614101"/>
    <lineage>
        <taxon>Eukaryota</taxon>
        <taxon>Metazoa</taxon>
        <taxon>Ecdysozoa</taxon>
        <taxon>Arthropoda</taxon>
        <taxon>Hexapoda</taxon>
        <taxon>Insecta</taxon>
        <taxon>Pterygota</taxon>
        <taxon>Neoptera</taxon>
        <taxon>Polyneoptera</taxon>
        <taxon>Phasmatodea</taxon>
        <taxon>Verophasmatodea</taxon>
        <taxon>Anareolatae</taxon>
        <taxon>Phasmatidae</taxon>
        <taxon>Eurycanthinae</taxon>
        <taxon>Dryococelus</taxon>
    </lineage>
</organism>
<evidence type="ECO:0000313" key="2">
    <source>
        <dbReference type="Proteomes" id="UP001159363"/>
    </source>
</evidence>
<dbReference type="Proteomes" id="UP001159363">
    <property type="component" value="Chromosome 9"/>
</dbReference>
<comment type="caution">
    <text evidence="1">The sequence shown here is derived from an EMBL/GenBank/DDBJ whole genome shotgun (WGS) entry which is preliminary data.</text>
</comment>
<proteinExistence type="predicted"/>
<keyword evidence="2" id="KW-1185">Reference proteome</keyword>
<name>A0ABQ9GNU8_9NEOP</name>
<evidence type="ECO:0000313" key="1">
    <source>
        <dbReference type="EMBL" id="KAJ8873684.1"/>
    </source>
</evidence>
<evidence type="ECO:0008006" key="3">
    <source>
        <dbReference type="Google" id="ProtNLM"/>
    </source>
</evidence>
<gene>
    <name evidence="1" type="ORF">PR048_024516</name>
</gene>